<evidence type="ECO:0000256" key="7">
    <source>
        <dbReference type="ARBA" id="ARBA00022833"/>
    </source>
</evidence>
<dbReference type="GO" id="GO:0008270">
    <property type="term" value="F:zinc ion binding"/>
    <property type="evidence" value="ECO:0007669"/>
    <property type="project" value="UniProtKB-KW"/>
</dbReference>
<evidence type="ECO:0000259" key="11">
    <source>
        <dbReference type="PROSITE" id="PS50089"/>
    </source>
</evidence>
<dbReference type="Gene3D" id="3.10.100.10">
    <property type="entry name" value="Mannose-Binding Protein A, subunit A"/>
    <property type="match status" value="1"/>
</dbReference>
<feature type="domain" description="B box-type" evidence="12">
    <location>
        <begin position="86"/>
        <end position="127"/>
    </location>
</feature>
<proteinExistence type="predicted"/>
<gene>
    <name evidence="13" type="ORF">PODLI_1B036433</name>
</gene>
<evidence type="ECO:0000256" key="2">
    <source>
        <dbReference type="ARBA" id="ARBA00004613"/>
    </source>
</evidence>
<dbReference type="GO" id="GO:0005576">
    <property type="term" value="C:extracellular region"/>
    <property type="evidence" value="ECO:0007669"/>
    <property type="project" value="UniProtKB-SubCell"/>
</dbReference>
<evidence type="ECO:0000256" key="5">
    <source>
        <dbReference type="ARBA" id="ARBA00022734"/>
    </source>
</evidence>
<keyword evidence="4" id="KW-0479">Metal-binding</keyword>
<dbReference type="InterPro" id="IPR013083">
    <property type="entry name" value="Znf_RING/FYVE/PHD"/>
</dbReference>
<dbReference type="SMART" id="SM00336">
    <property type="entry name" value="BBOX"/>
    <property type="match status" value="1"/>
</dbReference>
<dbReference type="PANTHER" id="PTHR45710">
    <property type="entry name" value="C-TYPE LECTIN DOMAIN-CONTAINING PROTEIN 180"/>
    <property type="match status" value="1"/>
</dbReference>
<dbReference type="GO" id="GO:0005886">
    <property type="term" value="C:plasma membrane"/>
    <property type="evidence" value="ECO:0007669"/>
    <property type="project" value="UniProtKB-SubCell"/>
</dbReference>
<keyword evidence="6 8" id="KW-0863">Zinc-finger</keyword>
<dbReference type="SUPFAM" id="SSF57850">
    <property type="entry name" value="RING/U-box"/>
    <property type="match status" value="1"/>
</dbReference>
<dbReference type="InterPro" id="IPR016186">
    <property type="entry name" value="C-type_lectin-like/link_sf"/>
</dbReference>
<dbReference type="GO" id="GO:0030246">
    <property type="term" value="F:carbohydrate binding"/>
    <property type="evidence" value="ECO:0007669"/>
    <property type="project" value="UniProtKB-KW"/>
</dbReference>
<evidence type="ECO:0000313" key="14">
    <source>
        <dbReference type="Proteomes" id="UP001178461"/>
    </source>
</evidence>
<dbReference type="InterPro" id="IPR027370">
    <property type="entry name" value="Znf-RING_euk"/>
</dbReference>
<evidence type="ECO:0000256" key="6">
    <source>
        <dbReference type="ARBA" id="ARBA00022771"/>
    </source>
</evidence>
<dbReference type="InterPro" id="IPR050828">
    <property type="entry name" value="C-type_lectin/matrix_domain"/>
</dbReference>
<evidence type="ECO:0000259" key="12">
    <source>
        <dbReference type="PROSITE" id="PS50119"/>
    </source>
</evidence>
<evidence type="ECO:0000256" key="3">
    <source>
        <dbReference type="ARBA" id="ARBA00022525"/>
    </source>
</evidence>
<keyword evidence="14" id="KW-1185">Reference proteome</keyword>
<dbReference type="SUPFAM" id="SSF57845">
    <property type="entry name" value="B-box zinc-binding domain"/>
    <property type="match status" value="1"/>
</dbReference>
<dbReference type="SMART" id="SM00184">
    <property type="entry name" value="RING"/>
    <property type="match status" value="1"/>
</dbReference>
<dbReference type="PROSITE" id="PS50089">
    <property type="entry name" value="ZF_RING_2"/>
    <property type="match status" value="1"/>
</dbReference>
<comment type="subcellular location">
    <subcellularLocation>
        <location evidence="1">Cell membrane</location>
        <topology evidence="1">Single-pass type II membrane protein</topology>
    </subcellularLocation>
    <subcellularLocation>
        <location evidence="2">Secreted</location>
    </subcellularLocation>
</comment>
<evidence type="ECO:0000256" key="4">
    <source>
        <dbReference type="ARBA" id="ARBA00022723"/>
    </source>
</evidence>
<keyword evidence="9" id="KW-0472">Membrane</keyword>
<dbReference type="AlphaFoldDB" id="A0AA35JZD2"/>
<evidence type="ECO:0000256" key="9">
    <source>
        <dbReference type="SAM" id="Phobius"/>
    </source>
</evidence>
<accession>A0AA35JZD2</accession>
<feature type="domain" description="C-type lectin" evidence="10">
    <location>
        <begin position="240"/>
        <end position="343"/>
    </location>
</feature>
<dbReference type="EMBL" id="OX395127">
    <property type="protein sequence ID" value="CAI5768004.1"/>
    <property type="molecule type" value="Genomic_DNA"/>
</dbReference>
<dbReference type="CDD" id="cd03593">
    <property type="entry name" value="CLECT_NK_receptors_like"/>
    <property type="match status" value="1"/>
</dbReference>
<keyword evidence="9" id="KW-1133">Transmembrane helix</keyword>
<dbReference type="InterPro" id="IPR016187">
    <property type="entry name" value="CTDL_fold"/>
</dbReference>
<dbReference type="PANTHER" id="PTHR45710:SF34">
    <property type="match status" value="1"/>
</dbReference>
<feature type="transmembrane region" description="Helical" evidence="9">
    <location>
        <begin position="199"/>
        <end position="221"/>
    </location>
</feature>
<keyword evidence="9" id="KW-0812">Transmembrane</keyword>
<evidence type="ECO:0000259" key="10">
    <source>
        <dbReference type="PROSITE" id="PS50041"/>
    </source>
</evidence>
<dbReference type="SMART" id="SM00034">
    <property type="entry name" value="CLECT"/>
    <property type="match status" value="1"/>
</dbReference>
<dbReference type="Gene3D" id="3.30.40.10">
    <property type="entry name" value="Zinc/RING finger domain, C3HC4 (zinc finger)"/>
    <property type="match status" value="1"/>
</dbReference>
<dbReference type="Pfam" id="PF00643">
    <property type="entry name" value="zf-B_box"/>
    <property type="match status" value="1"/>
</dbReference>
<keyword evidence="3" id="KW-0964">Secreted</keyword>
<dbReference type="InterPro" id="IPR001841">
    <property type="entry name" value="Znf_RING"/>
</dbReference>
<dbReference type="InterPro" id="IPR001304">
    <property type="entry name" value="C-type_lectin-like"/>
</dbReference>
<dbReference type="InterPro" id="IPR000315">
    <property type="entry name" value="Znf_B-box"/>
</dbReference>
<name>A0AA35JZD2_9SAUR</name>
<dbReference type="Pfam" id="PF13445">
    <property type="entry name" value="zf-RING_UBOX"/>
    <property type="match status" value="1"/>
</dbReference>
<dbReference type="Pfam" id="PF00059">
    <property type="entry name" value="Lectin_C"/>
    <property type="match status" value="1"/>
</dbReference>
<protein>
    <submittedName>
        <fullName evidence="13">C-type lectin domain family 2 member E-like</fullName>
    </submittedName>
</protein>
<keyword evidence="7" id="KW-0862">Zinc</keyword>
<dbReference type="SUPFAM" id="SSF56436">
    <property type="entry name" value="C-type lectin-like"/>
    <property type="match status" value="1"/>
</dbReference>
<dbReference type="PROSITE" id="PS50041">
    <property type="entry name" value="C_TYPE_LECTIN_2"/>
    <property type="match status" value="1"/>
</dbReference>
<organism evidence="13 14">
    <name type="scientific">Podarcis lilfordi</name>
    <name type="common">Lilford's wall lizard</name>
    <dbReference type="NCBI Taxonomy" id="74358"/>
    <lineage>
        <taxon>Eukaryota</taxon>
        <taxon>Metazoa</taxon>
        <taxon>Chordata</taxon>
        <taxon>Craniata</taxon>
        <taxon>Vertebrata</taxon>
        <taxon>Euteleostomi</taxon>
        <taxon>Lepidosauria</taxon>
        <taxon>Squamata</taxon>
        <taxon>Bifurcata</taxon>
        <taxon>Unidentata</taxon>
        <taxon>Episquamata</taxon>
        <taxon>Laterata</taxon>
        <taxon>Lacertibaenia</taxon>
        <taxon>Lacertidae</taxon>
        <taxon>Podarcis</taxon>
    </lineage>
</organism>
<evidence type="ECO:0000256" key="8">
    <source>
        <dbReference type="PROSITE-ProRule" id="PRU00024"/>
    </source>
</evidence>
<dbReference type="Proteomes" id="UP001178461">
    <property type="component" value="Chromosome 2"/>
</dbReference>
<evidence type="ECO:0000313" key="13">
    <source>
        <dbReference type="EMBL" id="CAI5768004.1"/>
    </source>
</evidence>
<dbReference type="PROSITE" id="PS50119">
    <property type="entry name" value="ZF_BBOX"/>
    <property type="match status" value="1"/>
</dbReference>
<dbReference type="InterPro" id="IPR033992">
    <property type="entry name" value="NKR-like_CTLD"/>
</dbReference>
<reference evidence="13" key="1">
    <citation type="submission" date="2022-12" db="EMBL/GenBank/DDBJ databases">
        <authorList>
            <person name="Alioto T."/>
            <person name="Alioto T."/>
            <person name="Gomez Garrido J."/>
        </authorList>
    </citation>
    <scope>NUCLEOTIDE SEQUENCE</scope>
</reference>
<feature type="domain" description="RING-type" evidence="11">
    <location>
        <begin position="15"/>
        <end position="57"/>
    </location>
</feature>
<dbReference type="Gene3D" id="3.30.160.60">
    <property type="entry name" value="Classic Zinc Finger"/>
    <property type="match status" value="1"/>
</dbReference>
<sequence length="378" mass="41470">MDAHSLICPSGERVCSICLKPCQGPAMQPCGHSFCQSCSNRSWVDELKEKVTCPGCRETFLRNKAGTLGKTEEATRLTTVDETKQSAQSICEIHKEILNLFCVEDQAPLCSVCRKSWDHSSHTVIPRWEDSFPRSKPSDSGIIGYSNTATCIKGNGEVLGGNEKDSADKLMLIEPQVDFNLEENKEEDTPSNSRVQNSITWILLILFIIQIVGLVTTIFVFTKAKAELPAPCCPSGWIVNQGSCYHVLQLEGSWDAGQRHCSSLGASLAVVGDLERLKVAMQDKGPFDHWVGLFRESGGSWKWTDGTDFNNLFEVEGDGDCAFLSKGVLNSGDCSAEKKWLCSWKAQTRGGFHSPAGGRETLRADPVPRDLSTLLPCS</sequence>
<evidence type="ECO:0000256" key="1">
    <source>
        <dbReference type="ARBA" id="ARBA00004401"/>
    </source>
</evidence>
<keyword evidence="5" id="KW-0430">Lectin</keyword>